<reference evidence="3" key="1">
    <citation type="submission" date="2015-07" db="EMBL/GenBank/DDBJ databases">
        <title>The genome of Habropoda laboriosa.</title>
        <authorList>
            <person name="Pan H."/>
            <person name="Kapheim K."/>
        </authorList>
    </citation>
    <scope>NUCLEOTIDE SEQUENCE [LARGE SCALE GENOMIC DNA]</scope>
</reference>
<gene>
    <name evidence="2" type="ORF">WH47_07823</name>
</gene>
<keyword evidence="3" id="KW-1185">Reference proteome</keyword>
<dbReference type="EMBL" id="LHQN01026481">
    <property type="protein sequence ID" value="KOC58675.1"/>
    <property type="molecule type" value="Genomic_DNA"/>
</dbReference>
<evidence type="ECO:0000313" key="3">
    <source>
        <dbReference type="Proteomes" id="UP000053825"/>
    </source>
</evidence>
<dbReference type="PANTHER" id="PTHR47331:SF1">
    <property type="entry name" value="GAG-LIKE PROTEIN"/>
    <property type="match status" value="1"/>
</dbReference>
<feature type="region of interest" description="Disordered" evidence="1">
    <location>
        <begin position="171"/>
        <end position="195"/>
    </location>
</feature>
<feature type="compositionally biased region" description="Polar residues" evidence="1">
    <location>
        <begin position="277"/>
        <end position="320"/>
    </location>
</feature>
<dbReference type="PANTHER" id="PTHR47331">
    <property type="entry name" value="PHD-TYPE DOMAIN-CONTAINING PROTEIN"/>
    <property type="match status" value="1"/>
</dbReference>
<proteinExistence type="predicted"/>
<protein>
    <submittedName>
        <fullName evidence="2">Uncharacterized protein</fullName>
    </submittedName>
</protein>
<accession>A0A0L7QJC9</accession>
<name>A0A0L7QJC9_9HYME</name>
<dbReference type="InterPro" id="IPR005312">
    <property type="entry name" value="DUF1759"/>
</dbReference>
<dbReference type="AlphaFoldDB" id="A0A0L7QJC9"/>
<evidence type="ECO:0000313" key="2">
    <source>
        <dbReference type="EMBL" id="KOC58675.1"/>
    </source>
</evidence>
<organism evidence="2 3">
    <name type="scientific">Habropoda laboriosa</name>
    <dbReference type="NCBI Taxonomy" id="597456"/>
    <lineage>
        <taxon>Eukaryota</taxon>
        <taxon>Metazoa</taxon>
        <taxon>Ecdysozoa</taxon>
        <taxon>Arthropoda</taxon>
        <taxon>Hexapoda</taxon>
        <taxon>Insecta</taxon>
        <taxon>Pterygota</taxon>
        <taxon>Neoptera</taxon>
        <taxon>Endopterygota</taxon>
        <taxon>Hymenoptera</taxon>
        <taxon>Apocrita</taxon>
        <taxon>Aculeata</taxon>
        <taxon>Apoidea</taxon>
        <taxon>Anthophila</taxon>
        <taxon>Apidae</taxon>
        <taxon>Habropoda</taxon>
    </lineage>
</organism>
<sequence length="320" mass="35654">MRLPTFDGTIEKWASFFDIFSSMIDRNDNLTPVQKLQYLRSTLTDKAAACIQSLSTTDANYTDAVELLKEKFDCTRRIILGHCDALQNIPKLSKDSPEALGNLVDTIRQHLRALKNLGESVSSWNSMSVSIILSKVSSDIAWLWELTLTDRKRMPLYTDLLEFLEKRANCAPASSPAPARPSRPESPRIRRSGPIRGHAFLSSDAQQCPICQGGHGIWACGEFQAKSAKERITAVENASLCINCLKGGHTPKFCWSGSCRVCHKRHHTLLHHPEHPQYNTNRPAPAPTSSWQSMESGVSQVPVSPWQNMETAASQPRTSK</sequence>
<feature type="region of interest" description="Disordered" evidence="1">
    <location>
        <begin position="273"/>
        <end position="320"/>
    </location>
</feature>
<dbReference type="STRING" id="597456.A0A0L7QJC9"/>
<dbReference type="Proteomes" id="UP000053825">
    <property type="component" value="Unassembled WGS sequence"/>
</dbReference>
<dbReference type="OrthoDB" id="7610624at2759"/>
<dbReference type="Pfam" id="PF03564">
    <property type="entry name" value="DUF1759"/>
    <property type="match status" value="1"/>
</dbReference>
<evidence type="ECO:0000256" key="1">
    <source>
        <dbReference type="SAM" id="MobiDB-lite"/>
    </source>
</evidence>
<comment type="caution">
    <text evidence="2">The sequence shown here is derived from an EMBL/GenBank/DDBJ whole genome shotgun (WGS) entry which is preliminary data.</text>
</comment>